<accession>A0A5B7IMY7</accession>
<evidence type="ECO:0000313" key="1">
    <source>
        <dbReference type="EMBL" id="MPC85940.1"/>
    </source>
</evidence>
<reference evidence="1 2" key="1">
    <citation type="submission" date="2019-05" db="EMBL/GenBank/DDBJ databases">
        <title>Another draft genome of Portunus trituberculatus and its Hox gene families provides insights of decapod evolution.</title>
        <authorList>
            <person name="Jeong J.-H."/>
            <person name="Song I."/>
            <person name="Kim S."/>
            <person name="Choi T."/>
            <person name="Kim D."/>
            <person name="Ryu S."/>
            <person name="Kim W."/>
        </authorList>
    </citation>
    <scope>NUCLEOTIDE SEQUENCE [LARGE SCALE GENOMIC DNA]</scope>
    <source>
        <tissue evidence="1">Muscle</tissue>
    </source>
</reference>
<organism evidence="1 2">
    <name type="scientific">Portunus trituberculatus</name>
    <name type="common">Swimming crab</name>
    <name type="synonym">Neptunus trituberculatus</name>
    <dbReference type="NCBI Taxonomy" id="210409"/>
    <lineage>
        <taxon>Eukaryota</taxon>
        <taxon>Metazoa</taxon>
        <taxon>Ecdysozoa</taxon>
        <taxon>Arthropoda</taxon>
        <taxon>Crustacea</taxon>
        <taxon>Multicrustacea</taxon>
        <taxon>Malacostraca</taxon>
        <taxon>Eumalacostraca</taxon>
        <taxon>Eucarida</taxon>
        <taxon>Decapoda</taxon>
        <taxon>Pleocyemata</taxon>
        <taxon>Brachyura</taxon>
        <taxon>Eubrachyura</taxon>
        <taxon>Portunoidea</taxon>
        <taxon>Portunidae</taxon>
        <taxon>Portuninae</taxon>
        <taxon>Portunus</taxon>
    </lineage>
</organism>
<keyword evidence="2" id="KW-1185">Reference proteome</keyword>
<sequence>MALGERKVWRLVLIGRGAARGSRQPISAKDLPLDPGS</sequence>
<dbReference type="Proteomes" id="UP000324222">
    <property type="component" value="Unassembled WGS sequence"/>
</dbReference>
<dbReference type="EMBL" id="VSRR010070044">
    <property type="protein sequence ID" value="MPC85940.1"/>
    <property type="molecule type" value="Genomic_DNA"/>
</dbReference>
<name>A0A5B7IMY7_PORTR</name>
<protein>
    <submittedName>
        <fullName evidence="1">Uncharacterized protein</fullName>
    </submittedName>
</protein>
<evidence type="ECO:0000313" key="2">
    <source>
        <dbReference type="Proteomes" id="UP000324222"/>
    </source>
</evidence>
<dbReference type="AlphaFoldDB" id="A0A5B7IMY7"/>
<gene>
    <name evidence="1" type="ORF">E2C01_080746</name>
</gene>
<comment type="caution">
    <text evidence="1">The sequence shown here is derived from an EMBL/GenBank/DDBJ whole genome shotgun (WGS) entry which is preliminary data.</text>
</comment>
<proteinExistence type="predicted"/>